<evidence type="ECO:0000256" key="1">
    <source>
        <dbReference type="ARBA" id="ARBA00009580"/>
    </source>
</evidence>
<dbReference type="Pfam" id="PF13350">
    <property type="entry name" value="Y_phosphatase3"/>
    <property type="match status" value="1"/>
</dbReference>
<dbReference type="Gene3D" id="2.60.40.10">
    <property type="entry name" value="Immunoglobulins"/>
    <property type="match status" value="1"/>
</dbReference>
<dbReference type="AlphaFoldDB" id="A0A7W5AYN0"/>
<gene>
    <name evidence="3" type="ORF">FHS18_002783</name>
</gene>
<dbReference type="InterPro" id="IPR013783">
    <property type="entry name" value="Ig-like_fold"/>
</dbReference>
<dbReference type="GO" id="GO:0004725">
    <property type="term" value="F:protein tyrosine phosphatase activity"/>
    <property type="evidence" value="ECO:0007669"/>
    <property type="project" value="UniProtKB-EC"/>
</dbReference>
<dbReference type="PANTHER" id="PTHR31126">
    <property type="entry name" value="TYROSINE-PROTEIN PHOSPHATASE"/>
    <property type="match status" value="1"/>
</dbReference>
<dbReference type="SUPFAM" id="SSF52799">
    <property type="entry name" value="(Phosphotyrosine protein) phosphatases II"/>
    <property type="match status" value="1"/>
</dbReference>
<evidence type="ECO:0000313" key="4">
    <source>
        <dbReference type="Proteomes" id="UP000570361"/>
    </source>
</evidence>
<evidence type="ECO:0000313" key="3">
    <source>
        <dbReference type="EMBL" id="MBB3110716.1"/>
    </source>
</evidence>
<accession>A0A7W5AYN0</accession>
<evidence type="ECO:0000256" key="2">
    <source>
        <dbReference type="SAM" id="SignalP"/>
    </source>
</evidence>
<keyword evidence="4" id="KW-1185">Reference proteome</keyword>
<reference evidence="3 4" key="1">
    <citation type="submission" date="2020-08" db="EMBL/GenBank/DDBJ databases">
        <title>Genomic Encyclopedia of Type Strains, Phase III (KMG-III): the genomes of soil and plant-associated and newly described type strains.</title>
        <authorList>
            <person name="Whitman W."/>
        </authorList>
    </citation>
    <scope>NUCLEOTIDE SEQUENCE [LARGE SCALE GENOMIC DNA]</scope>
    <source>
        <strain evidence="3 4">CECT 5862</strain>
    </source>
</reference>
<feature type="chain" id="PRO_5030815439" evidence="2">
    <location>
        <begin position="24"/>
        <end position="382"/>
    </location>
</feature>
<organism evidence="3 4">
    <name type="scientific">Paenibacillus phyllosphaerae</name>
    <dbReference type="NCBI Taxonomy" id="274593"/>
    <lineage>
        <taxon>Bacteria</taxon>
        <taxon>Bacillati</taxon>
        <taxon>Bacillota</taxon>
        <taxon>Bacilli</taxon>
        <taxon>Bacillales</taxon>
        <taxon>Paenibacillaceae</taxon>
        <taxon>Paenibacillus</taxon>
    </lineage>
</organism>
<dbReference type="Proteomes" id="UP000570361">
    <property type="component" value="Unassembled WGS sequence"/>
</dbReference>
<protein>
    <submittedName>
        <fullName evidence="3">Protein-tyrosine phosphatase</fullName>
        <ecNumber evidence="3">3.1.3.48</ecNumber>
    </submittedName>
</protein>
<dbReference type="InterPro" id="IPR029021">
    <property type="entry name" value="Prot-tyrosine_phosphatase-like"/>
</dbReference>
<name>A0A7W5AYN0_9BACL</name>
<dbReference type="Gene3D" id="3.90.190.10">
    <property type="entry name" value="Protein tyrosine phosphatase superfamily"/>
    <property type="match status" value="1"/>
</dbReference>
<sequence>MLKKTIVLSAVLAVSLTPAASFAASVQPAVKTQAAAASVKQGAFTSASVVRNSNGTLTVRWTSNQDLGAAKVYWSTSPEGGWQELARTYTRYNGYVAKDPKPGSVVYYKIKGGNGASIVVGERKLPLKGVTNFRDLGGYATTDGRSVKWGKLFRSDELAGLTAEDKTFLQSVGLKTNVDYRSSSEVKAKPDPTIPGVTYVSNPAIKETASDNSGGATDLASLLASGDLSVLGEPGELLIDANRQLVQNPEAYVELFDLLLDPANAALVQHCTAGKDRTGLGSALILLALGVPKETVVEDFLLSNTYRAAYNKAAVDGIVKQMNLTDEKTIETFKALMEVRKEYINAAFDEMQKSYGSIDGFLTKGLGLTAEKRAQLKKLYLN</sequence>
<comment type="similarity">
    <text evidence="1">Belongs to the protein-tyrosine phosphatase family.</text>
</comment>
<dbReference type="RefSeq" id="WP_183600609.1">
    <property type="nucleotide sequence ID" value="NZ_JACHXK010000005.1"/>
</dbReference>
<keyword evidence="2" id="KW-0732">Signal</keyword>
<proteinExistence type="inferred from homology"/>
<dbReference type="PANTHER" id="PTHR31126:SF1">
    <property type="entry name" value="TYROSINE SPECIFIC PROTEIN PHOSPHATASES DOMAIN-CONTAINING PROTEIN"/>
    <property type="match status" value="1"/>
</dbReference>
<feature type="signal peptide" evidence="2">
    <location>
        <begin position="1"/>
        <end position="23"/>
    </location>
</feature>
<comment type="caution">
    <text evidence="3">The sequence shown here is derived from an EMBL/GenBank/DDBJ whole genome shotgun (WGS) entry which is preliminary data.</text>
</comment>
<dbReference type="InterPro" id="IPR026893">
    <property type="entry name" value="Tyr/Ser_Pase_IphP-type"/>
</dbReference>
<keyword evidence="3" id="KW-0378">Hydrolase</keyword>
<dbReference type="EC" id="3.1.3.48" evidence="3"/>
<dbReference type="EMBL" id="JACHXK010000005">
    <property type="protein sequence ID" value="MBB3110716.1"/>
    <property type="molecule type" value="Genomic_DNA"/>
</dbReference>